<evidence type="ECO:0000313" key="1">
    <source>
        <dbReference type="EMBL" id="KOB68988.1"/>
    </source>
</evidence>
<dbReference type="EMBL" id="JTDY01003799">
    <property type="protein sequence ID" value="KOB68988.1"/>
    <property type="molecule type" value="Genomic_DNA"/>
</dbReference>
<accession>A0A0L7L0G1</accession>
<gene>
    <name evidence="1" type="ORF">OBRU01_16414</name>
</gene>
<dbReference type="Proteomes" id="UP000037510">
    <property type="component" value="Unassembled WGS sequence"/>
</dbReference>
<sequence length="305" mass="32905">MAGLGVGPNGIRSKLFAGVSNASGAMGHLGSTSVHQAIPIPVTSRGIGFATCAFARALAGYRGFDSPTVHSLYRAFLGIFEAKMRQTKLKFPAVNTQYPHCQEFHHSPEWIAVLNTATVLPEPLYSIICNVGVLKFGDDIYLPVMSKDWTDAHGLFVPAPHTVTLSNLRRTVTSLSSGATPRAVRDEFLNLNPIPGCRWNGRLLANPDEIIPANYGSDDLFSDIAAMTNLLPFVEKHLPKMVGGLVDYDSPGTNALLLSNDSMDLRCPPMTGAVGDYVKGLTSRNSKHGINEETRSKLQVAVSQK</sequence>
<name>A0A0L7L0G1_OPEBR</name>
<comment type="caution">
    <text evidence="1">The sequence shown here is derived from an EMBL/GenBank/DDBJ whole genome shotgun (WGS) entry which is preliminary data.</text>
</comment>
<protein>
    <submittedName>
        <fullName evidence="1">Uncharacterized protein</fullName>
    </submittedName>
</protein>
<reference evidence="1 2" key="1">
    <citation type="journal article" date="2015" name="Genome Biol. Evol.">
        <title>The genome of winter moth (Operophtera brumata) provides a genomic perspective on sexual dimorphism and phenology.</title>
        <authorList>
            <person name="Derks M.F."/>
            <person name="Smit S."/>
            <person name="Salis L."/>
            <person name="Schijlen E."/>
            <person name="Bossers A."/>
            <person name="Mateman C."/>
            <person name="Pijl A.S."/>
            <person name="de Ridder D."/>
            <person name="Groenen M.A."/>
            <person name="Visser M.E."/>
            <person name="Megens H.J."/>
        </authorList>
    </citation>
    <scope>NUCLEOTIDE SEQUENCE [LARGE SCALE GENOMIC DNA]</scope>
    <source>
        <strain evidence="1">WM2013NL</strain>
        <tissue evidence="1">Head and thorax</tissue>
    </source>
</reference>
<keyword evidence="2" id="KW-1185">Reference proteome</keyword>
<dbReference type="AlphaFoldDB" id="A0A0L7L0G1"/>
<organism evidence="1 2">
    <name type="scientific">Operophtera brumata</name>
    <name type="common">Winter moth</name>
    <name type="synonym">Phalaena brumata</name>
    <dbReference type="NCBI Taxonomy" id="104452"/>
    <lineage>
        <taxon>Eukaryota</taxon>
        <taxon>Metazoa</taxon>
        <taxon>Ecdysozoa</taxon>
        <taxon>Arthropoda</taxon>
        <taxon>Hexapoda</taxon>
        <taxon>Insecta</taxon>
        <taxon>Pterygota</taxon>
        <taxon>Neoptera</taxon>
        <taxon>Endopterygota</taxon>
        <taxon>Lepidoptera</taxon>
        <taxon>Glossata</taxon>
        <taxon>Ditrysia</taxon>
        <taxon>Geometroidea</taxon>
        <taxon>Geometridae</taxon>
        <taxon>Larentiinae</taxon>
        <taxon>Operophtera</taxon>
    </lineage>
</organism>
<proteinExistence type="predicted"/>
<evidence type="ECO:0000313" key="2">
    <source>
        <dbReference type="Proteomes" id="UP000037510"/>
    </source>
</evidence>